<dbReference type="GO" id="GO:0008080">
    <property type="term" value="F:N-acetyltransferase activity"/>
    <property type="evidence" value="ECO:0007669"/>
    <property type="project" value="InterPro"/>
</dbReference>
<dbReference type="EMBL" id="JAMWBK010000007">
    <property type="protein sequence ID" value="KAJ8903625.1"/>
    <property type="molecule type" value="Genomic_DNA"/>
</dbReference>
<evidence type="ECO:0000256" key="1">
    <source>
        <dbReference type="ARBA" id="ARBA00009342"/>
    </source>
</evidence>
<dbReference type="PROSITE" id="PS51186">
    <property type="entry name" value="GNAT"/>
    <property type="match status" value="1"/>
</dbReference>
<accession>A0AAV8UM33</accession>
<dbReference type="Proteomes" id="UP001157974">
    <property type="component" value="Unassembled WGS sequence"/>
</dbReference>
<evidence type="ECO:0000256" key="2">
    <source>
        <dbReference type="ARBA" id="ARBA00022679"/>
    </source>
</evidence>
<gene>
    <name evidence="5" type="ORF">NDN08_004727</name>
</gene>
<name>A0AAV8UM33_9RHOD</name>
<dbReference type="InterPro" id="IPR000182">
    <property type="entry name" value="GNAT_dom"/>
</dbReference>
<dbReference type="AlphaFoldDB" id="A0AAV8UM33"/>
<keyword evidence="3" id="KW-0012">Acyltransferase</keyword>
<evidence type="ECO:0000313" key="5">
    <source>
        <dbReference type="EMBL" id="KAJ8903625.1"/>
    </source>
</evidence>
<comment type="similarity">
    <text evidence="1">Belongs to the acetyltransferase family. GNAT subfamily.</text>
</comment>
<evidence type="ECO:0000313" key="6">
    <source>
        <dbReference type="Proteomes" id="UP001157974"/>
    </source>
</evidence>
<sequence length="197" mass="22903">MRCNEKTRLVGDQIDLVPYCKRHVVQYHEWMKDPWIREMTCSEPLTLEQEYENQVSWHLDEHKMTFIVLDKNLDDECPPVGDVNLFLIDVDDEDAVVAEIEVMIAEPRSRRRGLATEAVKLMVAYGVKHLGCSSYVAKIVESNEGSINMFKKLGFEQLRRLEVFKEVHLILRLSAEAAESYRAEIEGREVDYQRDGL</sequence>
<keyword evidence="2" id="KW-0808">Transferase</keyword>
<dbReference type="InterPro" id="IPR039135">
    <property type="entry name" value="NAT9-like"/>
</dbReference>
<dbReference type="Gene3D" id="3.40.630.30">
    <property type="match status" value="1"/>
</dbReference>
<keyword evidence="6" id="KW-1185">Reference proteome</keyword>
<dbReference type="PANTHER" id="PTHR13256">
    <property type="entry name" value="N-ACETYLTRANSFERASE 9"/>
    <property type="match status" value="1"/>
</dbReference>
<evidence type="ECO:0000256" key="3">
    <source>
        <dbReference type="ARBA" id="ARBA00023315"/>
    </source>
</evidence>
<dbReference type="Pfam" id="PF13302">
    <property type="entry name" value="Acetyltransf_3"/>
    <property type="match status" value="1"/>
</dbReference>
<evidence type="ECO:0000259" key="4">
    <source>
        <dbReference type="PROSITE" id="PS51186"/>
    </source>
</evidence>
<reference evidence="5 6" key="1">
    <citation type="journal article" date="2023" name="Nat. Commun.">
        <title>Origin of minicircular mitochondrial genomes in red algae.</title>
        <authorList>
            <person name="Lee Y."/>
            <person name="Cho C.H."/>
            <person name="Lee Y.M."/>
            <person name="Park S.I."/>
            <person name="Yang J.H."/>
            <person name="West J.A."/>
            <person name="Bhattacharya D."/>
            <person name="Yoon H.S."/>
        </authorList>
    </citation>
    <scope>NUCLEOTIDE SEQUENCE [LARGE SCALE GENOMIC DNA]</scope>
    <source>
        <strain evidence="5 6">CCMP1338</strain>
        <tissue evidence="5">Whole cell</tissue>
    </source>
</reference>
<dbReference type="SUPFAM" id="SSF55729">
    <property type="entry name" value="Acyl-CoA N-acyltransferases (Nat)"/>
    <property type="match status" value="1"/>
</dbReference>
<organism evidence="5 6">
    <name type="scientific">Rhodosorus marinus</name>
    <dbReference type="NCBI Taxonomy" id="101924"/>
    <lineage>
        <taxon>Eukaryota</taxon>
        <taxon>Rhodophyta</taxon>
        <taxon>Stylonematophyceae</taxon>
        <taxon>Stylonematales</taxon>
        <taxon>Stylonemataceae</taxon>
        <taxon>Rhodosorus</taxon>
    </lineage>
</organism>
<comment type="caution">
    <text evidence="5">The sequence shown here is derived from an EMBL/GenBank/DDBJ whole genome shotgun (WGS) entry which is preliminary data.</text>
</comment>
<dbReference type="InterPro" id="IPR016181">
    <property type="entry name" value="Acyl_CoA_acyltransferase"/>
</dbReference>
<dbReference type="PANTHER" id="PTHR13256:SF16">
    <property type="entry name" value="ALPHA_BETA-TUBULIN-N-ACETYLTRANSFERASE 9"/>
    <property type="match status" value="1"/>
</dbReference>
<feature type="domain" description="N-acetyltransferase" evidence="4">
    <location>
        <begin position="14"/>
        <end position="176"/>
    </location>
</feature>
<proteinExistence type="inferred from homology"/>
<protein>
    <recommendedName>
        <fullName evidence="4">N-acetyltransferase domain-containing protein</fullName>
    </recommendedName>
</protein>